<dbReference type="FunCoup" id="F0ZNY0">
    <property type="interactions" value="725"/>
</dbReference>
<gene>
    <name evidence="2" type="ORF">DICPUDRAFT_92241</name>
</gene>
<feature type="chain" id="PRO_5003261862" evidence="1">
    <location>
        <begin position="21"/>
        <end position="180"/>
    </location>
</feature>
<dbReference type="EMBL" id="GL871101">
    <property type="protein sequence ID" value="EGC34330.1"/>
    <property type="molecule type" value="Genomic_DNA"/>
</dbReference>
<organism evidence="2 3">
    <name type="scientific">Dictyostelium purpureum</name>
    <name type="common">Slime mold</name>
    <dbReference type="NCBI Taxonomy" id="5786"/>
    <lineage>
        <taxon>Eukaryota</taxon>
        <taxon>Amoebozoa</taxon>
        <taxon>Evosea</taxon>
        <taxon>Eumycetozoa</taxon>
        <taxon>Dictyostelia</taxon>
        <taxon>Dictyosteliales</taxon>
        <taxon>Dictyosteliaceae</taxon>
        <taxon>Dictyostelium</taxon>
    </lineage>
</organism>
<evidence type="ECO:0000313" key="3">
    <source>
        <dbReference type="Proteomes" id="UP000001064"/>
    </source>
</evidence>
<reference evidence="3" key="1">
    <citation type="journal article" date="2011" name="Genome Biol.">
        <title>Comparative genomics of the social amoebae Dictyostelium discoideum and Dictyostelium purpureum.</title>
        <authorList>
            <consortium name="US DOE Joint Genome Institute (JGI-PGF)"/>
            <person name="Sucgang R."/>
            <person name="Kuo A."/>
            <person name="Tian X."/>
            <person name="Salerno W."/>
            <person name="Parikh A."/>
            <person name="Feasley C.L."/>
            <person name="Dalin E."/>
            <person name="Tu H."/>
            <person name="Huang E."/>
            <person name="Barry K."/>
            <person name="Lindquist E."/>
            <person name="Shapiro H."/>
            <person name="Bruce D."/>
            <person name="Schmutz J."/>
            <person name="Salamov A."/>
            <person name="Fey P."/>
            <person name="Gaudet P."/>
            <person name="Anjard C."/>
            <person name="Babu M.M."/>
            <person name="Basu S."/>
            <person name="Bushmanova Y."/>
            <person name="van der Wel H."/>
            <person name="Katoh-Kurasawa M."/>
            <person name="Dinh C."/>
            <person name="Coutinho P.M."/>
            <person name="Saito T."/>
            <person name="Elias M."/>
            <person name="Schaap P."/>
            <person name="Kay R.R."/>
            <person name="Henrissat B."/>
            <person name="Eichinger L."/>
            <person name="Rivero F."/>
            <person name="Putnam N.H."/>
            <person name="West C.M."/>
            <person name="Loomis W.F."/>
            <person name="Chisholm R.L."/>
            <person name="Shaulsky G."/>
            <person name="Strassmann J.E."/>
            <person name="Queller D.C."/>
            <person name="Kuspa A."/>
            <person name="Grigoriev I.V."/>
        </authorList>
    </citation>
    <scope>NUCLEOTIDE SEQUENCE [LARGE SCALE GENOMIC DNA]</scope>
    <source>
        <strain evidence="3">QSDP1</strain>
    </source>
</reference>
<dbReference type="AlphaFoldDB" id="F0ZNY0"/>
<name>F0ZNY0_DICPU</name>
<sequence length="180" mass="20134">MKLLLSIILVLGLLSVGGYSAQVADQKTQNGPIQLPWFLINFNPNEFKLFVGETVLSIENIINPNSSNACIEQFINNTKVDYTNTANFGLPNITNFIRGVTELTKKCGIQKIFDKVIIDLNFIADKGLKSFLEREVTTLAKNSQEIVNCFRDVILVSNDRNKQATQLGKCLAFFIVDPNF</sequence>
<dbReference type="VEuPathDB" id="AmoebaDB:DICPUDRAFT_92241"/>
<evidence type="ECO:0000313" key="2">
    <source>
        <dbReference type="EMBL" id="EGC34330.1"/>
    </source>
</evidence>
<dbReference type="InParanoid" id="F0ZNY0"/>
<dbReference type="OMA" id="CIEQFIN"/>
<accession>F0ZNY0</accession>
<dbReference type="RefSeq" id="XP_003289123.1">
    <property type="nucleotide sequence ID" value="XM_003289075.1"/>
</dbReference>
<evidence type="ECO:0000256" key="1">
    <source>
        <dbReference type="SAM" id="SignalP"/>
    </source>
</evidence>
<proteinExistence type="predicted"/>
<keyword evidence="3" id="KW-1185">Reference proteome</keyword>
<dbReference type="Proteomes" id="UP000001064">
    <property type="component" value="Unassembled WGS sequence"/>
</dbReference>
<dbReference type="OrthoDB" id="10572284at2759"/>
<keyword evidence="1" id="KW-0732">Signal</keyword>
<protein>
    <submittedName>
        <fullName evidence="2">Uncharacterized protein</fullName>
    </submittedName>
</protein>
<dbReference type="eggNOG" id="ENOG502RI8D">
    <property type="taxonomic scope" value="Eukaryota"/>
</dbReference>
<dbReference type="GeneID" id="10500033"/>
<dbReference type="KEGG" id="dpp:DICPUDRAFT_92241"/>
<feature type="signal peptide" evidence="1">
    <location>
        <begin position="1"/>
        <end position="20"/>
    </location>
</feature>